<protein>
    <submittedName>
        <fullName evidence="1">Uncharacterized protein</fullName>
    </submittedName>
</protein>
<organism evidence="1 2">
    <name type="scientific">Pelatocladus maniniholoensis HA4357-MV3</name>
    <dbReference type="NCBI Taxonomy" id="1117104"/>
    <lineage>
        <taxon>Bacteria</taxon>
        <taxon>Bacillati</taxon>
        <taxon>Cyanobacteriota</taxon>
        <taxon>Cyanophyceae</taxon>
        <taxon>Nostocales</taxon>
        <taxon>Nostocaceae</taxon>
        <taxon>Pelatocladus</taxon>
    </lineage>
</organism>
<dbReference type="EMBL" id="JAHHHW010000076">
    <property type="protein sequence ID" value="MBW4431903.1"/>
    <property type="molecule type" value="Genomic_DNA"/>
</dbReference>
<comment type="caution">
    <text evidence="1">The sequence shown here is derived from an EMBL/GenBank/DDBJ whole genome shotgun (WGS) entry which is preliminary data.</text>
</comment>
<dbReference type="AlphaFoldDB" id="A0A9E3H6X2"/>
<gene>
    <name evidence="1" type="ORF">KME28_09285</name>
</gene>
<proteinExistence type="predicted"/>
<sequence>MQTVKPSQQFWIQFTEKIWEKETFAIQNSFINLASAVNRIPTVVPLYPNIQTAIKTINSGEIQSVKIILEDSYSLVNKEDSREDSDEVILGFLNLLLDNDGIKIVQ</sequence>
<name>A0A9E3H6X2_9NOST</name>
<dbReference type="Proteomes" id="UP000813215">
    <property type="component" value="Unassembled WGS sequence"/>
</dbReference>
<reference evidence="1" key="1">
    <citation type="submission" date="2021-05" db="EMBL/GenBank/DDBJ databases">
        <authorList>
            <person name="Pietrasiak N."/>
            <person name="Ward R."/>
            <person name="Stajich J.E."/>
            <person name="Kurbessoian T."/>
        </authorList>
    </citation>
    <scope>NUCLEOTIDE SEQUENCE</scope>
    <source>
        <strain evidence="1">HA4357-MV3</strain>
    </source>
</reference>
<evidence type="ECO:0000313" key="1">
    <source>
        <dbReference type="EMBL" id="MBW4431903.1"/>
    </source>
</evidence>
<reference evidence="1" key="2">
    <citation type="journal article" date="2022" name="Microbiol. Resour. Announc.">
        <title>Metagenome Sequencing to Explore Phylogenomics of Terrestrial Cyanobacteria.</title>
        <authorList>
            <person name="Ward R.D."/>
            <person name="Stajich J.E."/>
            <person name="Johansen J.R."/>
            <person name="Huntemann M."/>
            <person name="Clum A."/>
            <person name="Foster B."/>
            <person name="Foster B."/>
            <person name="Roux S."/>
            <person name="Palaniappan K."/>
            <person name="Varghese N."/>
            <person name="Mukherjee S."/>
            <person name="Reddy T.B.K."/>
            <person name="Daum C."/>
            <person name="Copeland A."/>
            <person name="Chen I.A."/>
            <person name="Ivanova N.N."/>
            <person name="Kyrpides N.C."/>
            <person name="Shapiro N."/>
            <person name="Eloe-Fadrosh E.A."/>
            <person name="Pietrasiak N."/>
        </authorList>
    </citation>
    <scope>NUCLEOTIDE SEQUENCE</scope>
    <source>
        <strain evidence="1">HA4357-MV3</strain>
    </source>
</reference>
<evidence type="ECO:0000313" key="2">
    <source>
        <dbReference type="Proteomes" id="UP000813215"/>
    </source>
</evidence>
<accession>A0A9E3H6X2</accession>